<reference evidence="1" key="1">
    <citation type="submission" date="2018-05" db="EMBL/GenBank/DDBJ databases">
        <authorList>
            <person name="Lanie J.A."/>
            <person name="Ng W.-L."/>
            <person name="Kazmierczak K.M."/>
            <person name="Andrzejewski T.M."/>
            <person name="Davidsen T.M."/>
            <person name="Wayne K.J."/>
            <person name="Tettelin H."/>
            <person name="Glass J.I."/>
            <person name="Rusch D."/>
            <person name="Podicherti R."/>
            <person name="Tsui H.-C.T."/>
            <person name="Winkler M.E."/>
        </authorList>
    </citation>
    <scope>NUCLEOTIDE SEQUENCE</scope>
</reference>
<dbReference type="EMBL" id="UINC01225763">
    <property type="protein sequence ID" value="SVE55966.1"/>
    <property type="molecule type" value="Genomic_DNA"/>
</dbReference>
<name>A0A383EGI4_9ZZZZ</name>
<evidence type="ECO:0000313" key="1">
    <source>
        <dbReference type="EMBL" id="SVE55966.1"/>
    </source>
</evidence>
<proteinExistence type="predicted"/>
<gene>
    <name evidence="1" type="ORF">METZ01_LOCUS508820</name>
</gene>
<protein>
    <submittedName>
        <fullName evidence="1">Uncharacterized protein</fullName>
    </submittedName>
</protein>
<organism evidence="1">
    <name type="scientific">marine metagenome</name>
    <dbReference type="NCBI Taxonomy" id="408172"/>
    <lineage>
        <taxon>unclassified sequences</taxon>
        <taxon>metagenomes</taxon>
        <taxon>ecological metagenomes</taxon>
    </lineage>
</organism>
<dbReference type="AlphaFoldDB" id="A0A383EGI4"/>
<sequence>MVFWTGRNEKLAQNVNTSPGDDKELYLMIKEGDFVIRTAGTAWKAEGFL</sequence>
<accession>A0A383EGI4</accession>